<comment type="caution">
    <text evidence="1">The sequence shown here is derived from an EMBL/GenBank/DDBJ whole genome shotgun (WGS) entry which is preliminary data.</text>
</comment>
<dbReference type="SUPFAM" id="SSF48452">
    <property type="entry name" value="TPR-like"/>
    <property type="match status" value="1"/>
</dbReference>
<sequence length="126" mass="13359">MVGDANPYTKAAGLIRLAGASAALGKPDAASHADQALRLARERSFRVMEGLALTALADLAHASGDHAQAVRQAERALEIHRETGHRLGEARTLRTLADALGDPAYRERAMDVFDGLGLPDTHGVVR</sequence>
<reference evidence="2" key="1">
    <citation type="journal article" date="2019" name="Int. J. Syst. Evol. Microbiol.">
        <title>The Global Catalogue of Microorganisms (GCM) 10K type strain sequencing project: providing services to taxonomists for standard genome sequencing and annotation.</title>
        <authorList>
            <consortium name="The Broad Institute Genomics Platform"/>
            <consortium name="The Broad Institute Genome Sequencing Center for Infectious Disease"/>
            <person name="Wu L."/>
            <person name="Ma J."/>
        </authorList>
    </citation>
    <scope>NUCLEOTIDE SEQUENCE [LARGE SCALE GENOMIC DNA]</scope>
    <source>
        <strain evidence="2">JCM 16904</strain>
    </source>
</reference>
<evidence type="ECO:0000313" key="1">
    <source>
        <dbReference type="EMBL" id="GAA3646521.1"/>
    </source>
</evidence>
<proteinExistence type="predicted"/>
<accession>A0ABP7B363</accession>
<dbReference type="EMBL" id="BAAAZP010000009">
    <property type="protein sequence ID" value="GAA3646521.1"/>
    <property type="molecule type" value="Genomic_DNA"/>
</dbReference>
<keyword evidence="2" id="KW-1185">Reference proteome</keyword>
<name>A0ABP7B363_9ACTN</name>
<dbReference type="Proteomes" id="UP001500902">
    <property type="component" value="Unassembled WGS sequence"/>
</dbReference>
<dbReference type="InterPro" id="IPR011990">
    <property type="entry name" value="TPR-like_helical_dom_sf"/>
</dbReference>
<gene>
    <name evidence="1" type="ORF">GCM10022224_006670</name>
</gene>
<organism evidence="1 2">
    <name type="scientific">Nonomuraea antimicrobica</name>
    <dbReference type="NCBI Taxonomy" id="561173"/>
    <lineage>
        <taxon>Bacteria</taxon>
        <taxon>Bacillati</taxon>
        <taxon>Actinomycetota</taxon>
        <taxon>Actinomycetes</taxon>
        <taxon>Streptosporangiales</taxon>
        <taxon>Streptosporangiaceae</taxon>
        <taxon>Nonomuraea</taxon>
    </lineage>
</organism>
<dbReference type="Gene3D" id="1.25.40.10">
    <property type="entry name" value="Tetratricopeptide repeat domain"/>
    <property type="match status" value="1"/>
</dbReference>
<evidence type="ECO:0008006" key="3">
    <source>
        <dbReference type="Google" id="ProtNLM"/>
    </source>
</evidence>
<evidence type="ECO:0000313" key="2">
    <source>
        <dbReference type="Proteomes" id="UP001500902"/>
    </source>
</evidence>
<protein>
    <recommendedName>
        <fullName evidence="3">Tetratricopeptide repeat-containing protein</fullName>
    </recommendedName>
</protein>